<keyword evidence="2" id="KW-0175">Coiled coil</keyword>
<dbReference type="Gene3D" id="6.10.140.470">
    <property type="match status" value="1"/>
</dbReference>
<accession>G7YDV2</accession>
<name>G7YDV2_CLOSI</name>
<dbReference type="Pfam" id="PF25610">
    <property type="entry name" value="HR1_TOCA"/>
    <property type="match status" value="1"/>
</dbReference>
<feature type="domain" description="SH3" evidence="5">
    <location>
        <begin position="605"/>
        <end position="668"/>
    </location>
</feature>
<evidence type="ECO:0000256" key="3">
    <source>
        <dbReference type="PROSITE-ProRule" id="PRU00192"/>
    </source>
</evidence>
<evidence type="ECO:0000256" key="1">
    <source>
        <dbReference type="ARBA" id="ARBA00022443"/>
    </source>
</evidence>
<feature type="compositionally biased region" description="Acidic residues" evidence="4">
    <location>
        <begin position="564"/>
        <end position="576"/>
    </location>
</feature>
<dbReference type="PANTHER" id="PTHR15735">
    <property type="entry name" value="FCH AND DOUBLE SH3 DOMAINS PROTEIN"/>
    <property type="match status" value="1"/>
</dbReference>
<dbReference type="InterPro" id="IPR036028">
    <property type="entry name" value="SH3-like_dom_sf"/>
</dbReference>
<dbReference type="PANTHER" id="PTHR15735:SF21">
    <property type="entry name" value="PROTEIN NERVOUS WRECK"/>
    <property type="match status" value="1"/>
</dbReference>
<proteinExistence type="predicted"/>
<reference evidence="6" key="1">
    <citation type="journal article" date="2011" name="Genome Biol.">
        <title>The draft genome of the carcinogenic human liver fluke Clonorchis sinensis.</title>
        <authorList>
            <person name="Wang X."/>
            <person name="Chen W."/>
            <person name="Huang Y."/>
            <person name="Sun J."/>
            <person name="Men J."/>
            <person name="Liu H."/>
            <person name="Luo F."/>
            <person name="Guo L."/>
            <person name="Lv X."/>
            <person name="Deng C."/>
            <person name="Zhou C."/>
            <person name="Fan Y."/>
            <person name="Li X."/>
            <person name="Huang L."/>
            <person name="Hu Y."/>
            <person name="Liang C."/>
            <person name="Hu X."/>
            <person name="Xu J."/>
            <person name="Yu X."/>
        </authorList>
    </citation>
    <scope>NUCLEOTIDE SEQUENCE [LARGE SCALE GENOMIC DNA]</scope>
    <source>
        <strain evidence="6">Henan</strain>
    </source>
</reference>
<protein>
    <submittedName>
        <fullName evidence="6">Formin-binding protein 1-like</fullName>
    </submittedName>
</protein>
<dbReference type="EMBL" id="DF143117">
    <property type="protein sequence ID" value="GAA51136.1"/>
    <property type="molecule type" value="Genomic_DNA"/>
</dbReference>
<organism evidence="6 7">
    <name type="scientific">Clonorchis sinensis</name>
    <name type="common">Chinese liver fluke</name>
    <dbReference type="NCBI Taxonomy" id="79923"/>
    <lineage>
        <taxon>Eukaryota</taxon>
        <taxon>Metazoa</taxon>
        <taxon>Spiralia</taxon>
        <taxon>Lophotrochozoa</taxon>
        <taxon>Platyhelminthes</taxon>
        <taxon>Trematoda</taxon>
        <taxon>Digenea</taxon>
        <taxon>Opisthorchiida</taxon>
        <taxon>Opisthorchiata</taxon>
        <taxon>Opisthorchiidae</taxon>
        <taxon>Clonorchis</taxon>
    </lineage>
</organism>
<sequence>MASVSHLPRLVPGVTVPAATMKSTRRGVSPRTYCSRPQAKDCPYQEGQIPESAYLRHLFSRLPPTDLSDEWKSISRFRSTSTASAMAPGSWGVDLWDQCDAVFRHSSDQVTSTDMLLRLLSEVQKLQHDFGKKLRKTVTSYVPKKKAVPEETTYNTSLANIIQSFGNVGAMYEKGSKDLADHVIGGLKELYDNERKLFDTHRSAHSRLNSTLDQSRKQLDVAWQKYVFAYKEKQKAFDNSIRADNDMQLPRAEQLKARKAYTDKSRLFDQVQGQYAEELSKYNSNLRQHYNKGVVQLLEDIQLKAQDRTDRTKELLIKMCDIRDDLSKQLMETNRVAREAILVMDPLKDNELLIKRHKSGEIPPVDLPFLDLARCQPALFDGPIQSMGAYLLGIDPSQSCSQLSASGINSTGSTTGAGSGGMLGGLKLGKGAKEEYANLKTPFVCDISTRGVKESDLTVLQLTERLRDLADCVQKANAEIQGTQRLMDAYRNNPALGSSKAVEPKIDVLKQRIQSLQDLIKQLEDRYSKVGGDQALSEARTKQTMLQGGQVDTVPRTPAQVDNFDSDNSFDSDLDEAVPSKTPVSPNKVPAPPSLASVHEPGSAPYVGLATAKYEYAGSGSSYLATRPGERFHVVQLDTDNTGWTSVISEDGSRQGFVPTSFMDITTY</sequence>
<dbReference type="InterPro" id="IPR027267">
    <property type="entry name" value="AH/BAR_dom_sf"/>
</dbReference>
<dbReference type="Gene3D" id="1.20.1270.60">
    <property type="entry name" value="Arfaptin homology (AH) domain/BAR domain"/>
    <property type="match status" value="1"/>
</dbReference>
<dbReference type="SUPFAM" id="SSF50044">
    <property type="entry name" value="SH3-domain"/>
    <property type="match status" value="1"/>
</dbReference>
<dbReference type="Pfam" id="PF00018">
    <property type="entry name" value="SH3_1"/>
    <property type="match status" value="1"/>
</dbReference>
<evidence type="ECO:0000256" key="2">
    <source>
        <dbReference type="ARBA" id="ARBA00023054"/>
    </source>
</evidence>
<evidence type="ECO:0000313" key="7">
    <source>
        <dbReference type="Proteomes" id="UP000008909"/>
    </source>
</evidence>
<evidence type="ECO:0000259" key="5">
    <source>
        <dbReference type="PROSITE" id="PS50002"/>
    </source>
</evidence>
<evidence type="ECO:0000313" key="6">
    <source>
        <dbReference type="EMBL" id="GAA51136.1"/>
    </source>
</evidence>
<dbReference type="Gene3D" id="2.30.30.40">
    <property type="entry name" value="SH3 Domains"/>
    <property type="match status" value="1"/>
</dbReference>
<keyword evidence="1 3" id="KW-0728">SH3 domain</keyword>
<dbReference type="AlphaFoldDB" id="G7YDV2"/>
<dbReference type="InterPro" id="IPR001452">
    <property type="entry name" value="SH3_domain"/>
</dbReference>
<evidence type="ECO:0000256" key="4">
    <source>
        <dbReference type="SAM" id="MobiDB-lite"/>
    </source>
</evidence>
<dbReference type="PROSITE" id="PS50002">
    <property type="entry name" value="SH3"/>
    <property type="match status" value="1"/>
</dbReference>
<keyword evidence="7" id="KW-1185">Reference proteome</keyword>
<dbReference type="InterPro" id="IPR057870">
    <property type="entry name" value="HR1_TOCA"/>
</dbReference>
<feature type="region of interest" description="Disordered" evidence="4">
    <location>
        <begin position="532"/>
        <end position="597"/>
    </location>
</feature>
<gene>
    <name evidence="6" type="ORF">CLF_105634</name>
</gene>
<dbReference type="SUPFAM" id="SSF103657">
    <property type="entry name" value="BAR/IMD domain-like"/>
    <property type="match status" value="1"/>
</dbReference>
<dbReference type="Proteomes" id="UP000008909">
    <property type="component" value="Unassembled WGS sequence"/>
</dbReference>
<reference key="2">
    <citation type="submission" date="2011-10" db="EMBL/GenBank/DDBJ databases">
        <title>The genome and transcriptome sequence of Clonorchis sinensis provide insights into the carcinogenic liver fluke.</title>
        <authorList>
            <person name="Wang X."/>
            <person name="Huang Y."/>
            <person name="Chen W."/>
            <person name="Liu H."/>
            <person name="Guo L."/>
            <person name="Chen Y."/>
            <person name="Luo F."/>
            <person name="Zhou W."/>
            <person name="Sun J."/>
            <person name="Mao Q."/>
            <person name="Liang P."/>
            <person name="Zhou C."/>
            <person name="Tian Y."/>
            <person name="Men J."/>
            <person name="Lv X."/>
            <person name="Huang L."/>
            <person name="Zhou J."/>
            <person name="Hu Y."/>
            <person name="Li R."/>
            <person name="Zhang F."/>
            <person name="Lei H."/>
            <person name="Li X."/>
            <person name="Hu X."/>
            <person name="Liang C."/>
            <person name="Xu J."/>
            <person name="Wu Z."/>
            <person name="Yu X."/>
        </authorList>
    </citation>
    <scope>NUCLEOTIDE SEQUENCE</scope>
    <source>
        <strain>Henan</strain>
    </source>
</reference>